<dbReference type="Proteomes" id="UP001311915">
    <property type="component" value="Unassembled WGS sequence"/>
</dbReference>
<comment type="caution">
    <text evidence="4">The sequence shown here is derived from an EMBL/GenBank/DDBJ whole genome shotgun (WGS) entry which is preliminary data.</text>
</comment>
<evidence type="ECO:0000256" key="1">
    <source>
        <dbReference type="ARBA" id="ARBA00022499"/>
    </source>
</evidence>
<feature type="domain" description="Ubiquitin-like" evidence="3">
    <location>
        <begin position="30"/>
        <end position="97"/>
    </location>
</feature>
<dbReference type="InterPro" id="IPR000626">
    <property type="entry name" value="Ubiquitin-like_dom"/>
</dbReference>
<proteinExistence type="predicted"/>
<dbReference type="PRINTS" id="PR00348">
    <property type="entry name" value="UBIQUITIN"/>
</dbReference>
<dbReference type="GO" id="GO:0003729">
    <property type="term" value="F:mRNA binding"/>
    <property type="evidence" value="ECO:0007669"/>
    <property type="project" value="UniProtKB-ARBA"/>
</dbReference>
<name>A0AAV9L8Y6_9SOLN</name>
<reference evidence="4 5" key="1">
    <citation type="submission" date="2023-10" db="EMBL/GenBank/DDBJ databases">
        <title>Genome-Wide Identification Analysis in wild type Solanum Pinnatisectum Reveals Some Genes Defensing Phytophthora Infestans.</title>
        <authorList>
            <person name="Sun C."/>
        </authorList>
    </citation>
    <scope>NUCLEOTIDE SEQUENCE [LARGE SCALE GENOMIC DNA]</scope>
    <source>
        <strain evidence="4">LQN</strain>
        <tissue evidence="4">Leaf</tissue>
    </source>
</reference>
<evidence type="ECO:0000313" key="4">
    <source>
        <dbReference type="EMBL" id="KAK4721320.1"/>
    </source>
</evidence>
<dbReference type="InterPro" id="IPR019956">
    <property type="entry name" value="Ubiquitin_dom"/>
</dbReference>
<dbReference type="Pfam" id="PF00240">
    <property type="entry name" value="ubiquitin"/>
    <property type="match status" value="2"/>
</dbReference>
<dbReference type="SUPFAM" id="SSF54236">
    <property type="entry name" value="Ubiquitin-like"/>
    <property type="match status" value="2"/>
</dbReference>
<dbReference type="SMART" id="SM00213">
    <property type="entry name" value="UBQ"/>
    <property type="match status" value="2"/>
</dbReference>
<evidence type="ECO:0000256" key="2">
    <source>
        <dbReference type="ARBA" id="ARBA00022843"/>
    </source>
</evidence>
<protein>
    <recommendedName>
        <fullName evidence="3">Ubiquitin-like domain-containing protein</fullName>
    </recommendedName>
</protein>
<feature type="domain" description="Ubiquitin-like" evidence="3">
    <location>
        <begin position="103"/>
        <end position="178"/>
    </location>
</feature>
<dbReference type="PANTHER" id="PTHR10666">
    <property type="entry name" value="UBIQUITIN"/>
    <property type="match status" value="1"/>
</dbReference>
<evidence type="ECO:0000259" key="3">
    <source>
        <dbReference type="PROSITE" id="PS50053"/>
    </source>
</evidence>
<sequence length="178" mass="20273">MQIIIQDDTYKDVINWNTIPCQFLCRGVPKEVGGSESNFFLLMVEPNNSIAAVKAYIQEETSIPFKEQKMLNEDGGVVRDAQTLVSAGITKGFTLILRYTPLTQITVRTLSGRNFKLMIECNDTIADIKAAIQEKEGIRFHKQRLIYAGKQLENDHSFMDYYICYDSQIDLVLRMCGC</sequence>
<dbReference type="Gene3D" id="3.10.20.90">
    <property type="entry name" value="Phosphatidylinositol 3-kinase Catalytic Subunit, Chain A, domain 1"/>
    <property type="match status" value="2"/>
</dbReference>
<keyword evidence="5" id="KW-1185">Reference proteome</keyword>
<accession>A0AAV9L8Y6</accession>
<keyword evidence="1" id="KW-1017">Isopeptide bond</keyword>
<dbReference type="InterPro" id="IPR050158">
    <property type="entry name" value="Ubiquitin_ubiquitin-like"/>
</dbReference>
<dbReference type="EMBL" id="JAWPEI010000007">
    <property type="protein sequence ID" value="KAK4721320.1"/>
    <property type="molecule type" value="Genomic_DNA"/>
</dbReference>
<dbReference type="InterPro" id="IPR029071">
    <property type="entry name" value="Ubiquitin-like_domsf"/>
</dbReference>
<dbReference type="AlphaFoldDB" id="A0AAV9L8Y6"/>
<dbReference type="PROSITE" id="PS50053">
    <property type="entry name" value="UBIQUITIN_2"/>
    <property type="match status" value="2"/>
</dbReference>
<keyword evidence="2" id="KW-0832">Ubl conjugation</keyword>
<gene>
    <name evidence="4" type="ORF">R3W88_011553</name>
</gene>
<organism evidence="4 5">
    <name type="scientific">Solanum pinnatisectum</name>
    <name type="common">tansyleaf nightshade</name>
    <dbReference type="NCBI Taxonomy" id="50273"/>
    <lineage>
        <taxon>Eukaryota</taxon>
        <taxon>Viridiplantae</taxon>
        <taxon>Streptophyta</taxon>
        <taxon>Embryophyta</taxon>
        <taxon>Tracheophyta</taxon>
        <taxon>Spermatophyta</taxon>
        <taxon>Magnoliopsida</taxon>
        <taxon>eudicotyledons</taxon>
        <taxon>Gunneridae</taxon>
        <taxon>Pentapetalae</taxon>
        <taxon>asterids</taxon>
        <taxon>lamiids</taxon>
        <taxon>Solanales</taxon>
        <taxon>Solanaceae</taxon>
        <taxon>Solanoideae</taxon>
        <taxon>Solaneae</taxon>
        <taxon>Solanum</taxon>
    </lineage>
</organism>
<evidence type="ECO:0000313" key="5">
    <source>
        <dbReference type="Proteomes" id="UP001311915"/>
    </source>
</evidence>